<organism evidence="2 3">
    <name type="scientific">Flaviaesturariibacter amylovorans</name>
    <dbReference type="NCBI Taxonomy" id="1084520"/>
    <lineage>
        <taxon>Bacteria</taxon>
        <taxon>Pseudomonadati</taxon>
        <taxon>Bacteroidota</taxon>
        <taxon>Chitinophagia</taxon>
        <taxon>Chitinophagales</taxon>
        <taxon>Chitinophagaceae</taxon>
        <taxon>Flaviaestuariibacter</taxon>
    </lineage>
</organism>
<keyword evidence="3" id="KW-1185">Reference proteome</keyword>
<comment type="caution">
    <text evidence="2">The sequence shown here is derived from an EMBL/GenBank/DDBJ whole genome shotgun (WGS) entry which is preliminary data.</text>
</comment>
<protein>
    <submittedName>
        <fullName evidence="2">Uncharacterized protein</fullName>
    </submittedName>
</protein>
<proteinExistence type="predicted"/>
<dbReference type="EMBL" id="BAABGY010000008">
    <property type="protein sequence ID" value="GAA4335296.1"/>
    <property type="molecule type" value="Genomic_DNA"/>
</dbReference>
<accession>A0ABP8H7A0</accession>
<sequence>MCGQGDAPTDLLRTEARQQSLLQQYADLVPMEQEQVIIGQRQVPHPHPARQTPDPPETDRAIARIPLSVIKQSLPGPLF</sequence>
<evidence type="ECO:0000313" key="3">
    <source>
        <dbReference type="Proteomes" id="UP001501725"/>
    </source>
</evidence>
<evidence type="ECO:0000256" key="1">
    <source>
        <dbReference type="SAM" id="MobiDB-lite"/>
    </source>
</evidence>
<feature type="region of interest" description="Disordered" evidence="1">
    <location>
        <begin position="40"/>
        <end position="59"/>
    </location>
</feature>
<gene>
    <name evidence="2" type="ORF">GCM10023184_29970</name>
</gene>
<dbReference type="Proteomes" id="UP001501725">
    <property type="component" value="Unassembled WGS sequence"/>
</dbReference>
<reference evidence="3" key="1">
    <citation type="journal article" date="2019" name="Int. J. Syst. Evol. Microbiol.">
        <title>The Global Catalogue of Microorganisms (GCM) 10K type strain sequencing project: providing services to taxonomists for standard genome sequencing and annotation.</title>
        <authorList>
            <consortium name="The Broad Institute Genomics Platform"/>
            <consortium name="The Broad Institute Genome Sequencing Center for Infectious Disease"/>
            <person name="Wu L."/>
            <person name="Ma J."/>
        </authorList>
    </citation>
    <scope>NUCLEOTIDE SEQUENCE [LARGE SCALE GENOMIC DNA]</scope>
    <source>
        <strain evidence="3">JCM 17919</strain>
    </source>
</reference>
<name>A0ABP8H7A0_9BACT</name>
<evidence type="ECO:0000313" key="2">
    <source>
        <dbReference type="EMBL" id="GAA4335296.1"/>
    </source>
</evidence>